<dbReference type="RefSeq" id="XP_033527497.1">
    <property type="nucleotide sequence ID" value="XM_033672118.1"/>
</dbReference>
<feature type="compositionally biased region" description="Low complexity" evidence="1">
    <location>
        <begin position="376"/>
        <end position="396"/>
    </location>
</feature>
<proteinExistence type="predicted"/>
<evidence type="ECO:0000313" key="2">
    <source>
        <dbReference type="EMBL" id="KAF2133110.1"/>
    </source>
</evidence>
<feature type="compositionally biased region" description="Basic and acidic residues" evidence="1">
    <location>
        <begin position="178"/>
        <end position="190"/>
    </location>
</feature>
<feature type="region of interest" description="Disordered" evidence="1">
    <location>
        <begin position="292"/>
        <end position="343"/>
    </location>
</feature>
<feature type="region of interest" description="Disordered" evidence="1">
    <location>
        <begin position="356"/>
        <end position="425"/>
    </location>
</feature>
<dbReference type="EMBL" id="ML977499">
    <property type="protein sequence ID" value="KAF2133110.1"/>
    <property type="molecule type" value="Genomic_DNA"/>
</dbReference>
<reference evidence="2" key="1">
    <citation type="journal article" date="2020" name="Stud. Mycol.">
        <title>101 Dothideomycetes genomes: a test case for predicting lifestyles and emergence of pathogens.</title>
        <authorList>
            <person name="Haridas S."/>
            <person name="Albert R."/>
            <person name="Binder M."/>
            <person name="Bloem J."/>
            <person name="Labutti K."/>
            <person name="Salamov A."/>
            <person name="Andreopoulos B."/>
            <person name="Baker S."/>
            <person name="Barry K."/>
            <person name="Bills G."/>
            <person name="Bluhm B."/>
            <person name="Cannon C."/>
            <person name="Castanera R."/>
            <person name="Culley D."/>
            <person name="Daum C."/>
            <person name="Ezra D."/>
            <person name="Gonzalez J."/>
            <person name="Henrissat B."/>
            <person name="Kuo A."/>
            <person name="Liang C."/>
            <person name="Lipzen A."/>
            <person name="Lutzoni F."/>
            <person name="Magnuson J."/>
            <person name="Mondo S."/>
            <person name="Nolan M."/>
            <person name="Ohm R."/>
            <person name="Pangilinan J."/>
            <person name="Park H.-J."/>
            <person name="Ramirez L."/>
            <person name="Alfaro M."/>
            <person name="Sun H."/>
            <person name="Tritt A."/>
            <person name="Yoshinaga Y."/>
            <person name="Zwiers L.-H."/>
            <person name="Turgeon B."/>
            <person name="Goodwin S."/>
            <person name="Spatafora J."/>
            <person name="Crous P."/>
            <person name="Grigoriev I."/>
        </authorList>
    </citation>
    <scope>NUCLEOTIDE SEQUENCE</scope>
    <source>
        <strain evidence="2">CBS 119687</strain>
    </source>
</reference>
<feature type="compositionally biased region" description="Polar residues" evidence="1">
    <location>
        <begin position="292"/>
        <end position="314"/>
    </location>
</feature>
<name>A0A6A6AMU9_9PLEO</name>
<dbReference type="GeneID" id="54412550"/>
<feature type="region of interest" description="Disordered" evidence="1">
    <location>
        <begin position="178"/>
        <end position="203"/>
    </location>
</feature>
<sequence>MCALTDFLLCELSRSTFITTFYFFTTTSSDPGTLVIMNRIMAPHDRTYVAVQTPDELFCDILDILHPAYRLDKAHLDALRDVLNEAIIDPRPTFWTESRFIPENDHLEFSSRAKSSPVSSHDHSSTSTCGHRSPTAVGDNGGYGPPQSIDQAFYFSHTDYEFKNLLPQVDCSAYEKPDRAVPSGIEERNRSRLPTPPKTRATSPIVTTEDTHDFTHMDEQKAQTTQQLRVGIENGEPEQNVEVRFGAAGDLTPQTEVLKNIVVDKDTITTMYNHSHEGHDSSNDVHCETEDLISQNEPPDGPVSTTNSSASRDVQTAIDIDIEDTSTQNTTTTASPEVLTQPEGFTQATVATTQSQYQANAQEAAHSQCPKETTLSSPRSFQTPSTTFSSSSSTTLPPSPTRKRSRSPTEAEDENNSPVRKRARS</sequence>
<organism evidence="2 3">
    <name type="scientific">Dothidotthia symphoricarpi CBS 119687</name>
    <dbReference type="NCBI Taxonomy" id="1392245"/>
    <lineage>
        <taxon>Eukaryota</taxon>
        <taxon>Fungi</taxon>
        <taxon>Dikarya</taxon>
        <taxon>Ascomycota</taxon>
        <taxon>Pezizomycotina</taxon>
        <taxon>Dothideomycetes</taxon>
        <taxon>Pleosporomycetidae</taxon>
        <taxon>Pleosporales</taxon>
        <taxon>Dothidotthiaceae</taxon>
        <taxon>Dothidotthia</taxon>
    </lineage>
</organism>
<accession>A0A6A6AMU9</accession>
<feature type="region of interest" description="Disordered" evidence="1">
    <location>
        <begin position="111"/>
        <end position="145"/>
    </location>
</feature>
<dbReference type="OrthoDB" id="3793573at2759"/>
<dbReference type="Proteomes" id="UP000799771">
    <property type="component" value="Unassembled WGS sequence"/>
</dbReference>
<dbReference type="AlphaFoldDB" id="A0A6A6AMU9"/>
<evidence type="ECO:0000256" key="1">
    <source>
        <dbReference type="SAM" id="MobiDB-lite"/>
    </source>
</evidence>
<protein>
    <submittedName>
        <fullName evidence="2">Uncharacterized protein</fullName>
    </submittedName>
</protein>
<keyword evidence="3" id="KW-1185">Reference proteome</keyword>
<gene>
    <name evidence="2" type="ORF">P153DRAFT_412718</name>
</gene>
<evidence type="ECO:0000313" key="3">
    <source>
        <dbReference type="Proteomes" id="UP000799771"/>
    </source>
</evidence>